<evidence type="ECO:0000313" key="4">
    <source>
        <dbReference type="Proteomes" id="UP000734854"/>
    </source>
</evidence>
<evidence type="ECO:0000256" key="1">
    <source>
        <dbReference type="SAM" id="SignalP"/>
    </source>
</evidence>
<sequence length="165" mass="17925">MGLSRKATSPAVLLAAFVGLAAASGFISEDVFVRRLPGGRSLLQQTTDCPVNFERQNYTIFTSKCRGPEYPADQCCSAFTEFACPYASYLNNLTNNCASTMFSYINLNGHYPPGLFANECHGDKDGLPCPAPPQSEDNTSSCNLSQTPVSFFFLVCGIILEFLFS</sequence>
<feature type="signal peptide" evidence="1">
    <location>
        <begin position="1"/>
        <end position="23"/>
    </location>
</feature>
<dbReference type="InterPro" id="IPR039307">
    <property type="entry name" value="LORELEI-like"/>
</dbReference>
<feature type="domain" description="GPI-anchored protein LLG1-like" evidence="2">
    <location>
        <begin position="51"/>
        <end position="127"/>
    </location>
</feature>
<gene>
    <name evidence="3" type="ORF">ZIOFF_028703</name>
</gene>
<accession>A0A8J5H711</accession>
<keyword evidence="1" id="KW-0732">Signal</keyword>
<dbReference type="PANTHER" id="PTHR31533">
    <property type="entry name" value="GPI-ANCHORED PROTEIN LLG1-RELATED-RELATED"/>
    <property type="match status" value="1"/>
</dbReference>
<dbReference type="EMBL" id="JACMSC010000008">
    <property type="protein sequence ID" value="KAG6510675.1"/>
    <property type="molecule type" value="Genomic_DNA"/>
</dbReference>
<feature type="chain" id="PRO_5035299097" description="GPI-anchored protein LLG1-like domain-containing protein" evidence="1">
    <location>
        <begin position="24"/>
        <end position="165"/>
    </location>
</feature>
<dbReference type="PANTHER" id="PTHR31533:SF2">
    <property type="entry name" value="GPI-ANCHORED PROTEIN LLG1"/>
    <property type="match status" value="1"/>
</dbReference>
<comment type="caution">
    <text evidence="3">The sequence shown here is derived from an EMBL/GenBank/DDBJ whole genome shotgun (WGS) entry which is preliminary data.</text>
</comment>
<proteinExistence type="predicted"/>
<dbReference type="Proteomes" id="UP000734854">
    <property type="component" value="Unassembled WGS sequence"/>
</dbReference>
<dbReference type="AlphaFoldDB" id="A0A8J5H711"/>
<dbReference type="InterPro" id="IPR058888">
    <property type="entry name" value="LLG1-like"/>
</dbReference>
<evidence type="ECO:0000259" key="2">
    <source>
        <dbReference type="Pfam" id="PF26578"/>
    </source>
</evidence>
<protein>
    <recommendedName>
        <fullName evidence="2">GPI-anchored protein LLG1-like domain-containing protein</fullName>
    </recommendedName>
</protein>
<organism evidence="3 4">
    <name type="scientific">Zingiber officinale</name>
    <name type="common">Ginger</name>
    <name type="synonym">Amomum zingiber</name>
    <dbReference type="NCBI Taxonomy" id="94328"/>
    <lineage>
        <taxon>Eukaryota</taxon>
        <taxon>Viridiplantae</taxon>
        <taxon>Streptophyta</taxon>
        <taxon>Embryophyta</taxon>
        <taxon>Tracheophyta</taxon>
        <taxon>Spermatophyta</taxon>
        <taxon>Magnoliopsida</taxon>
        <taxon>Liliopsida</taxon>
        <taxon>Zingiberales</taxon>
        <taxon>Zingiberaceae</taxon>
        <taxon>Zingiber</taxon>
    </lineage>
</organism>
<name>A0A8J5H711_ZINOF</name>
<keyword evidence="4" id="KW-1185">Reference proteome</keyword>
<evidence type="ECO:0000313" key="3">
    <source>
        <dbReference type="EMBL" id="KAG6510675.1"/>
    </source>
</evidence>
<dbReference type="OrthoDB" id="585255at2759"/>
<dbReference type="Pfam" id="PF26578">
    <property type="entry name" value="LLG1"/>
    <property type="match status" value="1"/>
</dbReference>
<reference evidence="3 4" key="1">
    <citation type="submission" date="2020-08" db="EMBL/GenBank/DDBJ databases">
        <title>Plant Genome Project.</title>
        <authorList>
            <person name="Zhang R.-G."/>
        </authorList>
    </citation>
    <scope>NUCLEOTIDE SEQUENCE [LARGE SCALE GENOMIC DNA]</scope>
    <source>
        <tissue evidence="3">Rhizome</tissue>
    </source>
</reference>